<accession>A0A1M4WFU9</accession>
<evidence type="ECO:0000256" key="3">
    <source>
        <dbReference type="ARBA" id="ARBA00022605"/>
    </source>
</evidence>
<dbReference type="UniPathway" id="UPA00053">
    <property type="reaction ID" value="UER00089"/>
</dbReference>
<dbReference type="InterPro" id="IPR036968">
    <property type="entry name" value="Enolpyruvate_Tfrase_sf"/>
</dbReference>
<evidence type="ECO:0000256" key="6">
    <source>
        <dbReference type="ARBA" id="ARBA00044633"/>
    </source>
</evidence>
<comment type="subunit">
    <text evidence="7">Monomer.</text>
</comment>
<dbReference type="PROSITE" id="PS00104">
    <property type="entry name" value="EPSP_SYNTHASE_1"/>
    <property type="match status" value="1"/>
</dbReference>
<protein>
    <recommendedName>
        <fullName evidence="7">3-phosphoshikimate 1-carboxyvinyltransferase</fullName>
        <ecNumber evidence="7">2.5.1.19</ecNumber>
    </recommendedName>
    <alternativeName>
        <fullName evidence="7">5-enolpyruvylshikimate-3-phosphate synthase</fullName>
        <shortName evidence="7">EPSP synthase</shortName>
        <shortName evidence="7">EPSPS</shortName>
    </alternativeName>
</protein>
<feature type="binding site" evidence="7">
    <location>
        <position position="346"/>
    </location>
    <ligand>
        <name>phosphoenolpyruvate</name>
        <dbReference type="ChEBI" id="CHEBI:58702"/>
    </ligand>
</feature>
<evidence type="ECO:0000256" key="2">
    <source>
        <dbReference type="ARBA" id="ARBA00009948"/>
    </source>
</evidence>
<dbReference type="GO" id="GO:0009423">
    <property type="term" value="P:chorismate biosynthetic process"/>
    <property type="evidence" value="ECO:0007669"/>
    <property type="project" value="UniProtKB-UniRule"/>
</dbReference>
<comment type="catalytic activity">
    <reaction evidence="6">
        <text>3-phosphoshikimate + phosphoenolpyruvate = 5-O-(1-carboxyvinyl)-3-phosphoshikimate + phosphate</text>
        <dbReference type="Rhea" id="RHEA:21256"/>
        <dbReference type="ChEBI" id="CHEBI:43474"/>
        <dbReference type="ChEBI" id="CHEBI:57701"/>
        <dbReference type="ChEBI" id="CHEBI:58702"/>
        <dbReference type="ChEBI" id="CHEBI:145989"/>
        <dbReference type="EC" id="2.5.1.19"/>
    </reaction>
    <physiologicalReaction direction="left-to-right" evidence="6">
        <dbReference type="Rhea" id="RHEA:21257"/>
    </physiologicalReaction>
</comment>
<evidence type="ECO:0000256" key="1">
    <source>
        <dbReference type="ARBA" id="ARBA00004811"/>
    </source>
</evidence>
<dbReference type="PANTHER" id="PTHR21090">
    <property type="entry name" value="AROM/DEHYDROQUINATE SYNTHASE"/>
    <property type="match status" value="1"/>
</dbReference>
<name>A0A1M4WFU9_9BACL</name>
<feature type="binding site" evidence="7">
    <location>
        <position position="29"/>
    </location>
    <ligand>
        <name>3-phosphoshikimate</name>
        <dbReference type="ChEBI" id="CHEBI:145989"/>
    </ligand>
</feature>
<dbReference type="Pfam" id="PF00275">
    <property type="entry name" value="EPSP_synthase"/>
    <property type="match status" value="1"/>
</dbReference>
<dbReference type="PANTHER" id="PTHR21090:SF5">
    <property type="entry name" value="PENTAFUNCTIONAL AROM POLYPEPTIDE"/>
    <property type="match status" value="1"/>
</dbReference>
<reference evidence="9 10" key="1">
    <citation type="submission" date="2016-11" db="EMBL/GenBank/DDBJ databases">
        <authorList>
            <person name="Jaros S."/>
            <person name="Januszkiewicz K."/>
            <person name="Wedrychowicz H."/>
        </authorList>
    </citation>
    <scope>NUCLEOTIDE SEQUENCE [LARGE SCALE GENOMIC DNA]</scope>
    <source>
        <strain evidence="9 10">DSM 44666</strain>
    </source>
</reference>
<feature type="binding site" evidence="7">
    <location>
        <position position="315"/>
    </location>
    <ligand>
        <name>3-phosphoshikimate</name>
        <dbReference type="ChEBI" id="CHEBI:145989"/>
    </ligand>
</feature>
<feature type="binding site" evidence="7">
    <location>
        <position position="391"/>
    </location>
    <ligand>
        <name>phosphoenolpyruvate</name>
        <dbReference type="ChEBI" id="CHEBI:58702"/>
    </ligand>
</feature>
<feature type="binding site" evidence="7">
    <location>
        <position position="123"/>
    </location>
    <ligand>
        <name>phosphoenolpyruvate</name>
        <dbReference type="ChEBI" id="CHEBI:58702"/>
    </ligand>
</feature>
<dbReference type="InterPro" id="IPR023193">
    <property type="entry name" value="EPSP_synthase_CS"/>
</dbReference>
<feature type="binding site" evidence="7">
    <location>
        <position position="170"/>
    </location>
    <ligand>
        <name>phosphoenolpyruvate</name>
        <dbReference type="ChEBI" id="CHEBI:58702"/>
    </ligand>
</feature>
<dbReference type="InterPro" id="IPR006264">
    <property type="entry name" value="EPSP_synthase"/>
</dbReference>
<dbReference type="GO" id="GO:0003866">
    <property type="term" value="F:3-phosphoshikimate 1-carboxyvinyltransferase activity"/>
    <property type="evidence" value="ECO:0007669"/>
    <property type="project" value="UniProtKB-UniRule"/>
</dbReference>
<gene>
    <name evidence="7" type="primary">aroA</name>
    <name evidence="9" type="ORF">SAMN05444392_103203</name>
</gene>
<dbReference type="Gene3D" id="3.65.10.10">
    <property type="entry name" value="Enolpyruvate transferase domain"/>
    <property type="match status" value="2"/>
</dbReference>
<dbReference type="AlphaFoldDB" id="A0A1M4WFU9"/>
<comment type="function">
    <text evidence="7">Catalyzes the transfer of the enolpyruvyl moiety of phosphoenolpyruvate (PEP) to the 5-hydroxyl of shikimate-3-phosphate (S3P) to produce enolpyruvyl shikimate-3-phosphate and inorganic phosphate.</text>
</comment>
<feature type="binding site" evidence="7">
    <location>
        <position position="168"/>
    </location>
    <ligand>
        <name>3-phosphoshikimate</name>
        <dbReference type="ChEBI" id="CHEBI:145989"/>
    </ligand>
</feature>
<comment type="similarity">
    <text evidence="2 7">Belongs to the EPSP synthase family.</text>
</comment>
<keyword evidence="7" id="KW-0963">Cytoplasm</keyword>
<dbReference type="EMBL" id="FQVL01000003">
    <property type="protein sequence ID" value="SHE80128.1"/>
    <property type="molecule type" value="Genomic_DNA"/>
</dbReference>
<feature type="active site" description="Proton acceptor" evidence="7">
    <location>
        <position position="315"/>
    </location>
</feature>
<dbReference type="GO" id="GO:0005737">
    <property type="term" value="C:cytoplasm"/>
    <property type="evidence" value="ECO:0007669"/>
    <property type="project" value="UniProtKB-SubCell"/>
</dbReference>
<evidence type="ECO:0000313" key="9">
    <source>
        <dbReference type="EMBL" id="SHE80128.1"/>
    </source>
</evidence>
<keyword evidence="10" id="KW-1185">Reference proteome</keyword>
<feature type="binding site" evidence="7">
    <location>
        <position position="169"/>
    </location>
    <ligand>
        <name>3-phosphoshikimate</name>
        <dbReference type="ChEBI" id="CHEBI:145989"/>
    </ligand>
</feature>
<dbReference type="GO" id="GO:0009073">
    <property type="term" value="P:aromatic amino acid family biosynthetic process"/>
    <property type="evidence" value="ECO:0007669"/>
    <property type="project" value="UniProtKB-KW"/>
</dbReference>
<dbReference type="InterPro" id="IPR013792">
    <property type="entry name" value="RNA3'P_cycl/enolpyr_Trfase_a/b"/>
</dbReference>
<dbReference type="Proteomes" id="UP000184476">
    <property type="component" value="Unassembled WGS sequence"/>
</dbReference>
<feature type="binding site" evidence="7">
    <location>
        <position position="24"/>
    </location>
    <ligand>
        <name>3-phosphoshikimate</name>
        <dbReference type="ChEBI" id="CHEBI:145989"/>
    </ligand>
</feature>
<feature type="domain" description="Enolpyruvate transferase" evidence="8">
    <location>
        <begin position="12"/>
        <end position="425"/>
    </location>
</feature>
<organism evidence="9 10">
    <name type="scientific">Seinonella peptonophila</name>
    <dbReference type="NCBI Taxonomy" id="112248"/>
    <lineage>
        <taxon>Bacteria</taxon>
        <taxon>Bacillati</taxon>
        <taxon>Bacillota</taxon>
        <taxon>Bacilli</taxon>
        <taxon>Bacillales</taxon>
        <taxon>Thermoactinomycetaceae</taxon>
        <taxon>Seinonella</taxon>
    </lineage>
</organism>
<feature type="binding site" evidence="7">
    <location>
        <position position="170"/>
    </location>
    <ligand>
        <name>3-phosphoshikimate</name>
        <dbReference type="ChEBI" id="CHEBI:145989"/>
    </ligand>
</feature>
<dbReference type="SUPFAM" id="SSF55205">
    <property type="entry name" value="EPT/RTPC-like"/>
    <property type="match status" value="1"/>
</dbReference>
<dbReference type="GO" id="GO:0008652">
    <property type="term" value="P:amino acid biosynthetic process"/>
    <property type="evidence" value="ECO:0007669"/>
    <property type="project" value="UniProtKB-KW"/>
</dbReference>
<evidence type="ECO:0000313" key="10">
    <source>
        <dbReference type="Proteomes" id="UP000184476"/>
    </source>
</evidence>
<dbReference type="HAMAP" id="MF_00210">
    <property type="entry name" value="EPSP_synth"/>
    <property type="match status" value="1"/>
</dbReference>
<keyword evidence="3 7" id="KW-0028">Amino-acid biosynthesis</keyword>
<comment type="subcellular location">
    <subcellularLocation>
        <location evidence="7">Cytoplasm</location>
    </subcellularLocation>
</comment>
<evidence type="ECO:0000256" key="4">
    <source>
        <dbReference type="ARBA" id="ARBA00022679"/>
    </source>
</evidence>
<feature type="binding site" evidence="7">
    <location>
        <position position="24"/>
    </location>
    <ligand>
        <name>phosphoenolpyruvate</name>
        <dbReference type="ChEBI" id="CHEBI:58702"/>
    </ligand>
</feature>
<dbReference type="NCBIfam" id="TIGR01356">
    <property type="entry name" value="aroA"/>
    <property type="match status" value="1"/>
</dbReference>
<feature type="binding site" evidence="7">
    <location>
        <position position="342"/>
    </location>
    <ligand>
        <name>3-phosphoshikimate</name>
        <dbReference type="ChEBI" id="CHEBI:145989"/>
    </ligand>
</feature>
<keyword evidence="4 7" id="KW-0808">Transferase</keyword>
<dbReference type="EC" id="2.5.1.19" evidence="7"/>
<evidence type="ECO:0000259" key="8">
    <source>
        <dbReference type="Pfam" id="PF00275"/>
    </source>
</evidence>
<evidence type="ECO:0000256" key="7">
    <source>
        <dbReference type="HAMAP-Rule" id="MF_00210"/>
    </source>
</evidence>
<comment type="caution">
    <text evidence="7">Lacks conserved residue(s) required for the propagation of feature annotation.</text>
</comment>
<comment type="pathway">
    <text evidence="1 7">Metabolic intermediate biosynthesis; chorismate biosynthesis; chorismate from D-erythrose 4-phosphate and phosphoenolpyruvate: step 6/7.</text>
</comment>
<dbReference type="CDD" id="cd01556">
    <property type="entry name" value="EPSP_synthase"/>
    <property type="match status" value="1"/>
</dbReference>
<proteinExistence type="inferred from homology"/>
<dbReference type="RefSeq" id="WP_073154291.1">
    <property type="nucleotide sequence ID" value="NZ_FQVL01000003.1"/>
</dbReference>
<dbReference type="STRING" id="112248.SAMN05444392_103203"/>
<dbReference type="InterPro" id="IPR001986">
    <property type="entry name" value="Enolpyruvate_Tfrase_dom"/>
</dbReference>
<keyword evidence="5 7" id="KW-0057">Aromatic amino acid biosynthesis</keyword>
<feature type="binding site" evidence="7">
    <location>
        <position position="25"/>
    </location>
    <ligand>
        <name>3-phosphoshikimate</name>
        <dbReference type="ChEBI" id="CHEBI:145989"/>
    </ligand>
</feature>
<feature type="binding site" evidence="7">
    <location>
        <position position="416"/>
    </location>
    <ligand>
        <name>phosphoenolpyruvate</name>
        <dbReference type="ChEBI" id="CHEBI:58702"/>
    </ligand>
</feature>
<dbReference type="PIRSF" id="PIRSF000505">
    <property type="entry name" value="EPSPS"/>
    <property type="match status" value="1"/>
</dbReference>
<sequence length="430" mass="47295">MSQREIVQKIEKPFQISMNLPGSKSVTLRNYLLAALADGTSYISAPGLCDDTDRMEDSLQRLGVKIDTVNGEKIIQGQNGHFAEGEIGLELGLSAASTRLLIALAALRSEKTSLDGEAPLRARPNKYLLDALVELGADVSSTQDGFMPLTVQGSSALKQKVTMRGDRSSQYFSALLIIAPLLPNGLHLYVDGELVSKPYVDITIQEMEKFGVKVENDRYQHFYVAPQSYRGTNLTVEGDASASSYFSALATIHGGTVTFKNLGTSTKQGDIRFLEVCEKLGAKITYQENRVTIQGPKVGELPALTNEIDMENMPDVAPTLMAMAPFIPGKTKITGLSTLRIKECDRIAVPAAQLHKLGVQVTEGPDWIEIDSLPISDFRQEVEIETFDDHRIAMSFAVLGTKLDHLQILEPDCVNKTYPHFWQDLNRLYG</sequence>
<feature type="binding site" evidence="7">
    <location>
        <position position="196"/>
    </location>
    <ligand>
        <name>3-phosphoshikimate</name>
        <dbReference type="ChEBI" id="CHEBI:145989"/>
    </ligand>
</feature>
<evidence type="ECO:0000256" key="5">
    <source>
        <dbReference type="ARBA" id="ARBA00023141"/>
    </source>
</evidence>